<reference evidence="11 12" key="1">
    <citation type="submission" date="2019-05" db="EMBL/GenBank/DDBJ databases">
        <title>We sequenced the genome of Paenibacillus hemerocallicola KCTC 33185 for further insight into its adaptation and study the phylogeny of Paenibacillus.</title>
        <authorList>
            <person name="Narsing Rao M.P."/>
        </authorList>
    </citation>
    <scope>NUCLEOTIDE SEQUENCE [LARGE SCALE GENOMIC DNA]</scope>
    <source>
        <strain evidence="11 12">KCTC 33185</strain>
    </source>
</reference>
<keyword evidence="7" id="KW-1278">Translocase</keyword>
<protein>
    <submittedName>
        <fullName evidence="11">ABC transporter ATP-binding protein</fullName>
    </submittedName>
</protein>
<dbReference type="PANTHER" id="PTHR43553">
    <property type="entry name" value="HEAVY METAL TRANSPORTER"/>
    <property type="match status" value="1"/>
</dbReference>
<evidence type="ECO:0000256" key="2">
    <source>
        <dbReference type="ARBA" id="ARBA00005417"/>
    </source>
</evidence>
<feature type="domain" description="ABC transporter" evidence="10">
    <location>
        <begin position="262"/>
        <end position="491"/>
    </location>
</feature>
<comment type="caution">
    <text evidence="11">The sequence shown here is derived from an EMBL/GenBank/DDBJ whole genome shotgun (WGS) entry which is preliminary data.</text>
</comment>
<evidence type="ECO:0000313" key="12">
    <source>
        <dbReference type="Proteomes" id="UP000307943"/>
    </source>
</evidence>
<dbReference type="InterPro" id="IPR027417">
    <property type="entry name" value="P-loop_NTPase"/>
</dbReference>
<dbReference type="OrthoDB" id="501320at2"/>
<evidence type="ECO:0000256" key="1">
    <source>
        <dbReference type="ARBA" id="ARBA00004202"/>
    </source>
</evidence>
<evidence type="ECO:0000256" key="8">
    <source>
        <dbReference type="ARBA" id="ARBA00023136"/>
    </source>
</evidence>
<gene>
    <name evidence="11" type="ORF">FE784_38450</name>
</gene>
<comment type="similarity">
    <text evidence="2">Belongs to the ABC transporter superfamily.</text>
</comment>
<feature type="compositionally biased region" description="Polar residues" evidence="9">
    <location>
        <begin position="482"/>
        <end position="491"/>
    </location>
</feature>
<dbReference type="EMBL" id="VDCQ01000102">
    <property type="protein sequence ID" value="TNJ57649.1"/>
    <property type="molecule type" value="Genomic_DNA"/>
</dbReference>
<dbReference type="GO" id="GO:0005524">
    <property type="term" value="F:ATP binding"/>
    <property type="evidence" value="ECO:0007669"/>
    <property type="project" value="UniProtKB-KW"/>
</dbReference>
<evidence type="ECO:0000256" key="3">
    <source>
        <dbReference type="ARBA" id="ARBA00022448"/>
    </source>
</evidence>
<feature type="region of interest" description="Disordered" evidence="9">
    <location>
        <begin position="480"/>
        <end position="510"/>
    </location>
</feature>
<dbReference type="Gene3D" id="3.40.50.300">
    <property type="entry name" value="P-loop containing nucleotide triphosphate hydrolases"/>
    <property type="match status" value="2"/>
</dbReference>
<dbReference type="InterPro" id="IPR003439">
    <property type="entry name" value="ABC_transporter-like_ATP-bd"/>
</dbReference>
<evidence type="ECO:0000256" key="9">
    <source>
        <dbReference type="SAM" id="MobiDB-lite"/>
    </source>
</evidence>
<dbReference type="InterPro" id="IPR017871">
    <property type="entry name" value="ABC_transporter-like_CS"/>
</dbReference>
<keyword evidence="8" id="KW-0472">Membrane</keyword>
<feature type="compositionally biased region" description="Basic and acidic residues" evidence="9">
    <location>
        <begin position="492"/>
        <end position="510"/>
    </location>
</feature>
<keyword evidence="6 11" id="KW-0067">ATP-binding</keyword>
<dbReference type="InterPro" id="IPR050095">
    <property type="entry name" value="ECF_ABC_transporter_ATP-bd"/>
</dbReference>
<evidence type="ECO:0000313" key="11">
    <source>
        <dbReference type="EMBL" id="TNJ57649.1"/>
    </source>
</evidence>
<proteinExistence type="inferred from homology"/>
<keyword evidence="4" id="KW-1003">Cell membrane</keyword>
<evidence type="ECO:0000256" key="4">
    <source>
        <dbReference type="ARBA" id="ARBA00022475"/>
    </source>
</evidence>
<name>A0A5C4SWQ6_9BACL</name>
<dbReference type="InterPro" id="IPR003593">
    <property type="entry name" value="AAA+_ATPase"/>
</dbReference>
<dbReference type="GO" id="GO:0042626">
    <property type="term" value="F:ATPase-coupled transmembrane transporter activity"/>
    <property type="evidence" value="ECO:0007669"/>
    <property type="project" value="TreeGrafter"/>
</dbReference>
<organism evidence="11 12">
    <name type="scientific">Paenibacillus hemerocallicola</name>
    <dbReference type="NCBI Taxonomy" id="1172614"/>
    <lineage>
        <taxon>Bacteria</taxon>
        <taxon>Bacillati</taxon>
        <taxon>Bacillota</taxon>
        <taxon>Bacilli</taxon>
        <taxon>Bacillales</taxon>
        <taxon>Paenibacillaceae</taxon>
        <taxon>Paenibacillus</taxon>
    </lineage>
</organism>
<dbReference type="RefSeq" id="WP_139607593.1">
    <property type="nucleotide sequence ID" value="NZ_VDCQ01000102.1"/>
</dbReference>
<sequence length="510" mass="56769">MDAAAGVERLRLKFPGAPALTFRDLSFAAKRGERVLLLGPSGCGKSTLLQVLTGLIPHAVDVPMSADAIVVPERWGYVFQDPDTQFCMPYVDEELAFVLENLLVPRERMRERIDSLLERVGLKLDNVHTPIAALSQGMKQRLAIAGALALEPDVLFVDEPTALLDPEGTEQVWETIRTAGEGRTVVIVEHKIEHIIDYIDRVVLFNKAGEITADGPVKDVFAEYGHRLVEDGIWYPGVWEDYVKSGRFSRPLPAQAGDDTLIRLDEFEVFRGKARKLAIGNGRISAGEWIAVVGPNGAGKSTLLLGLMRLLKTVGGYDLNGTPAEHYRELSGEIAFVFQNPEFQFVTNSVYDEVAFSLRREKRPESEVEAKVSELLADFDLADRKENHPFQLSLGQKRRLSVASAIVKEQRILLLDEPTFGQDAKNTFALLERLEAWRRKGTAIVMVTHDPDIVQRFATRVWDIRAGELHADLLPGEWAGSTAKSASSRADSVNERDTPHERRKEPTPCT</sequence>
<keyword evidence="3" id="KW-0813">Transport</keyword>
<dbReference type="PROSITE" id="PS50893">
    <property type="entry name" value="ABC_TRANSPORTER_2"/>
    <property type="match status" value="2"/>
</dbReference>
<dbReference type="GO" id="GO:0043190">
    <property type="term" value="C:ATP-binding cassette (ABC) transporter complex"/>
    <property type="evidence" value="ECO:0007669"/>
    <property type="project" value="TreeGrafter"/>
</dbReference>
<evidence type="ECO:0000256" key="6">
    <source>
        <dbReference type="ARBA" id="ARBA00022840"/>
    </source>
</evidence>
<dbReference type="GO" id="GO:0016887">
    <property type="term" value="F:ATP hydrolysis activity"/>
    <property type="evidence" value="ECO:0007669"/>
    <property type="project" value="InterPro"/>
</dbReference>
<dbReference type="AlphaFoldDB" id="A0A5C4SWQ6"/>
<accession>A0A5C4SWQ6</accession>
<evidence type="ECO:0000256" key="5">
    <source>
        <dbReference type="ARBA" id="ARBA00022741"/>
    </source>
</evidence>
<dbReference type="Pfam" id="PF00005">
    <property type="entry name" value="ABC_tran"/>
    <property type="match status" value="2"/>
</dbReference>
<evidence type="ECO:0000256" key="7">
    <source>
        <dbReference type="ARBA" id="ARBA00022967"/>
    </source>
</evidence>
<dbReference type="InterPro" id="IPR015856">
    <property type="entry name" value="ABC_transpr_CbiO/EcfA_su"/>
</dbReference>
<dbReference type="SUPFAM" id="SSF52540">
    <property type="entry name" value="P-loop containing nucleoside triphosphate hydrolases"/>
    <property type="match status" value="2"/>
</dbReference>
<dbReference type="CDD" id="cd03225">
    <property type="entry name" value="ABC_cobalt_CbiO_domain1"/>
    <property type="match status" value="2"/>
</dbReference>
<dbReference type="Proteomes" id="UP000307943">
    <property type="component" value="Unassembled WGS sequence"/>
</dbReference>
<keyword evidence="5" id="KW-0547">Nucleotide-binding</keyword>
<dbReference type="PANTHER" id="PTHR43553:SF24">
    <property type="entry name" value="ENERGY-COUPLING FACTOR TRANSPORTER ATP-BINDING PROTEIN ECFA1"/>
    <property type="match status" value="1"/>
</dbReference>
<dbReference type="SMART" id="SM00382">
    <property type="entry name" value="AAA"/>
    <property type="match status" value="2"/>
</dbReference>
<dbReference type="PROSITE" id="PS00211">
    <property type="entry name" value="ABC_TRANSPORTER_1"/>
    <property type="match status" value="2"/>
</dbReference>
<comment type="subcellular location">
    <subcellularLocation>
        <location evidence="1">Cell membrane</location>
        <topology evidence="1">Peripheral membrane protein</topology>
    </subcellularLocation>
</comment>
<keyword evidence="12" id="KW-1185">Reference proteome</keyword>
<evidence type="ECO:0000259" key="10">
    <source>
        <dbReference type="PROSITE" id="PS50893"/>
    </source>
</evidence>
<feature type="domain" description="ABC transporter" evidence="10">
    <location>
        <begin position="7"/>
        <end position="233"/>
    </location>
</feature>